<keyword evidence="5 7" id="KW-0503">Monooxygenase</keyword>
<dbReference type="InterPro" id="IPR017972">
    <property type="entry name" value="Cyt_P450_CS"/>
</dbReference>
<evidence type="ECO:0000256" key="6">
    <source>
        <dbReference type="SAM" id="Phobius"/>
    </source>
</evidence>
<keyword evidence="3 5" id="KW-0479">Metal-binding</keyword>
<comment type="similarity">
    <text evidence="5">Belongs to the cytochrome P450 family.</text>
</comment>
<dbReference type="InterPro" id="IPR002401">
    <property type="entry name" value="Cyt_P450_E_grp-I"/>
</dbReference>
<gene>
    <name evidence="7" type="ORF">MFIFM68171_10213</name>
</gene>
<protein>
    <submittedName>
        <fullName evidence="7">Cytochrome P450 monooxygenase astJ</fullName>
    </submittedName>
</protein>
<dbReference type="PANTHER" id="PTHR24305">
    <property type="entry name" value="CYTOCHROME P450"/>
    <property type="match status" value="1"/>
</dbReference>
<keyword evidence="6" id="KW-0472">Membrane</keyword>
<dbReference type="InterPro" id="IPR036396">
    <property type="entry name" value="Cyt_P450_sf"/>
</dbReference>
<dbReference type="InterPro" id="IPR001128">
    <property type="entry name" value="Cyt_P450"/>
</dbReference>
<evidence type="ECO:0000256" key="1">
    <source>
        <dbReference type="ARBA" id="ARBA00001971"/>
    </source>
</evidence>
<comment type="caution">
    <text evidence="7">The sequence shown here is derived from an EMBL/GenBank/DDBJ whole genome shotgun (WGS) entry which is preliminary data.</text>
</comment>
<keyword evidence="5" id="KW-0560">Oxidoreductase</keyword>
<dbReference type="PRINTS" id="PR00385">
    <property type="entry name" value="P450"/>
</dbReference>
<sequence length="534" mass="60529">MQARFPIGFQHRALDKMDALLTGLYTPTSVALTCLLGLVVVYPLLRSIYRIQFDALSGIPGKRTWSASRLPFIWSLVRGTLVQDLEEMHRQYGPVLRVAPDEVSFAHPDAWSDILQPRAGGNPPFLKHPTWWTPMPGTPPGLVTAIDPKLHAAIRKRLSPAFTSTALKSHEPVLHQYVDLLIERLRQTLASGDEDGDEIDVVRWFNYLTFDVFGDLAFAESFECLQRSQYHRWIALIFENLKYNGALISSRFYPVVDWILAKTIPPSLRKAQKDHFQQIVEKVRHRLDHHHETRRSDFMSYLTSSRGPVDVNDQLGLDIINASFSELAIAGSETTAMALSAALNLLIHNTDKRDILVNEIRQRFRTYDEITADALRGLVYLNAVLNEVLRLCPPVPWMPPRQVPEGGSTVCGRWLPGGTAVSITFTSMHREPNSFHAASEFHPERWLPMATTDKDSPFFHDRRQAVQPFSVGPRSCIGQNLAWAEMRLALAKVLWTFDVAAPADKSKWVSWGSLKTFLLIEKKPIKVVMKLRTL</sequence>
<dbReference type="RefSeq" id="XP_070921733.1">
    <property type="nucleotide sequence ID" value="XM_071065632.1"/>
</dbReference>
<name>A0ABQ0GQI5_9PEZI</name>
<dbReference type="EMBL" id="BAAFSV010000006">
    <property type="protein sequence ID" value="GAB1320003.1"/>
    <property type="molecule type" value="Genomic_DNA"/>
</dbReference>
<dbReference type="CDD" id="cd11058">
    <property type="entry name" value="CYP60B-like"/>
    <property type="match status" value="1"/>
</dbReference>
<reference evidence="7 8" key="1">
    <citation type="submission" date="2024-09" db="EMBL/GenBank/DDBJ databases">
        <title>Itraconazole resistance in Madurella fahalii resulting from another homologue of gene encoding cytochrome P450 14-alpha sterol demethylase (CYP51).</title>
        <authorList>
            <person name="Yoshioka I."/>
            <person name="Fahal A.H."/>
            <person name="Kaneko S."/>
            <person name="Yaguchi T."/>
        </authorList>
    </citation>
    <scope>NUCLEOTIDE SEQUENCE [LARGE SCALE GENOMIC DNA]</scope>
    <source>
        <strain evidence="7 8">IFM 68171</strain>
    </source>
</reference>
<dbReference type="Proteomes" id="UP001628179">
    <property type="component" value="Unassembled WGS sequence"/>
</dbReference>
<evidence type="ECO:0000256" key="2">
    <source>
        <dbReference type="ARBA" id="ARBA00022617"/>
    </source>
</evidence>
<keyword evidence="6" id="KW-1133">Transmembrane helix</keyword>
<feature type="transmembrane region" description="Helical" evidence="6">
    <location>
        <begin position="24"/>
        <end position="45"/>
    </location>
</feature>
<dbReference type="PRINTS" id="PR00463">
    <property type="entry name" value="EP450I"/>
</dbReference>
<dbReference type="InterPro" id="IPR050121">
    <property type="entry name" value="Cytochrome_P450_monoxygenase"/>
</dbReference>
<proteinExistence type="inferred from homology"/>
<evidence type="ECO:0000256" key="3">
    <source>
        <dbReference type="ARBA" id="ARBA00022723"/>
    </source>
</evidence>
<evidence type="ECO:0000256" key="5">
    <source>
        <dbReference type="RuleBase" id="RU000461"/>
    </source>
</evidence>
<organism evidence="7 8">
    <name type="scientific">Madurella fahalii</name>
    <dbReference type="NCBI Taxonomy" id="1157608"/>
    <lineage>
        <taxon>Eukaryota</taxon>
        <taxon>Fungi</taxon>
        <taxon>Dikarya</taxon>
        <taxon>Ascomycota</taxon>
        <taxon>Pezizomycotina</taxon>
        <taxon>Sordariomycetes</taxon>
        <taxon>Sordariomycetidae</taxon>
        <taxon>Sordariales</taxon>
        <taxon>Sordariales incertae sedis</taxon>
        <taxon>Madurella</taxon>
    </lineage>
</organism>
<keyword evidence="8" id="KW-1185">Reference proteome</keyword>
<dbReference type="PROSITE" id="PS00086">
    <property type="entry name" value="CYTOCHROME_P450"/>
    <property type="match status" value="1"/>
</dbReference>
<dbReference type="PANTHER" id="PTHR24305:SF199">
    <property type="entry name" value="P450, PUTATIVE (EUROFUNG)-RELATED"/>
    <property type="match status" value="1"/>
</dbReference>
<dbReference type="GeneID" id="98180955"/>
<accession>A0ABQ0GQI5</accession>
<evidence type="ECO:0000313" key="7">
    <source>
        <dbReference type="EMBL" id="GAB1320003.1"/>
    </source>
</evidence>
<dbReference type="GO" id="GO:0004497">
    <property type="term" value="F:monooxygenase activity"/>
    <property type="evidence" value="ECO:0007669"/>
    <property type="project" value="UniProtKB-KW"/>
</dbReference>
<dbReference type="Pfam" id="PF00067">
    <property type="entry name" value="p450"/>
    <property type="match status" value="1"/>
</dbReference>
<keyword evidence="4 5" id="KW-0408">Iron</keyword>
<evidence type="ECO:0000313" key="8">
    <source>
        <dbReference type="Proteomes" id="UP001628179"/>
    </source>
</evidence>
<keyword evidence="6" id="KW-0812">Transmembrane</keyword>
<comment type="cofactor">
    <cofactor evidence="1">
        <name>heme</name>
        <dbReference type="ChEBI" id="CHEBI:30413"/>
    </cofactor>
</comment>
<dbReference type="Gene3D" id="1.10.630.10">
    <property type="entry name" value="Cytochrome P450"/>
    <property type="match status" value="1"/>
</dbReference>
<dbReference type="SUPFAM" id="SSF48264">
    <property type="entry name" value="Cytochrome P450"/>
    <property type="match status" value="1"/>
</dbReference>
<keyword evidence="2 5" id="KW-0349">Heme</keyword>
<evidence type="ECO:0000256" key="4">
    <source>
        <dbReference type="ARBA" id="ARBA00023004"/>
    </source>
</evidence>